<dbReference type="Gene3D" id="3.30.450.40">
    <property type="match status" value="1"/>
</dbReference>
<keyword evidence="5" id="KW-0547">Nucleotide-binding</keyword>
<dbReference type="InterPro" id="IPR003594">
    <property type="entry name" value="HATPase_dom"/>
</dbReference>
<dbReference type="SUPFAM" id="SSF55874">
    <property type="entry name" value="ATPase domain of HSP90 chaperone/DNA topoisomerase II/histidine kinase"/>
    <property type="match status" value="2"/>
</dbReference>
<keyword evidence="6" id="KW-0418">Kinase</keyword>
<accession>A0A4V3C371</accession>
<gene>
    <name evidence="13" type="ORF">CLV32_3545</name>
</gene>
<dbReference type="InterPro" id="IPR011006">
    <property type="entry name" value="CheY-like_superfamily"/>
</dbReference>
<feature type="domain" description="PAC" evidence="12">
    <location>
        <begin position="830"/>
        <end position="883"/>
    </location>
</feature>
<dbReference type="Pfam" id="PF13426">
    <property type="entry name" value="PAS_9"/>
    <property type="match status" value="1"/>
</dbReference>
<dbReference type="PROSITE" id="PS50110">
    <property type="entry name" value="RESPONSE_REGULATORY"/>
    <property type="match status" value="1"/>
</dbReference>
<evidence type="ECO:0000259" key="10">
    <source>
        <dbReference type="PROSITE" id="PS50109"/>
    </source>
</evidence>
<evidence type="ECO:0000256" key="9">
    <source>
        <dbReference type="PROSITE-ProRule" id="PRU00169"/>
    </source>
</evidence>
<evidence type="ECO:0000256" key="8">
    <source>
        <dbReference type="ARBA" id="ARBA00023012"/>
    </source>
</evidence>
<dbReference type="Gene3D" id="3.40.50.2300">
    <property type="match status" value="1"/>
</dbReference>
<evidence type="ECO:0000313" key="14">
    <source>
        <dbReference type="Proteomes" id="UP000295499"/>
    </source>
</evidence>
<evidence type="ECO:0000256" key="7">
    <source>
        <dbReference type="ARBA" id="ARBA00022840"/>
    </source>
</evidence>
<feature type="domain" description="PAC" evidence="12">
    <location>
        <begin position="958"/>
        <end position="1011"/>
    </location>
</feature>
<dbReference type="InterPro" id="IPR036890">
    <property type="entry name" value="HATPase_C_sf"/>
</dbReference>
<dbReference type="EMBL" id="SNWM01000004">
    <property type="protein sequence ID" value="TDO20909.1"/>
    <property type="molecule type" value="Genomic_DNA"/>
</dbReference>
<dbReference type="Pfam" id="PF02518">
    <property type="entry name" value="HATPase_c"/>
    <property type="match status" value="2"/>
</dbReference>
<sequence>MLTEVTESTEQFLSGGGEMGKLIRSMDWSKTALGKIEDWPQSLRTSVSLCLSSTFPILIAWGPETFQIYNDSYRPICGEMHPRSMGMNFRVCWESALDVVGDKFTRGQQGEGTYITDQRMFLERYGYLEEAWMTFSFAPIRDESGGVGGIFHPITETTEKMLAGRRTQVLKDLGAVMSKAKSVTEIAEVSNVQYESYQLDMPFMLFYQLNGLEAKLVSSAGVTDAASLAPPIISITDGKWNLQQVIDSGELLKVENLQSRFGDFRSGPYETAPNTAMILPVRISGQQDLFGFIIAGVSACRALDEAYLNFYDQLAGTFNTAISNVYAYEQEQKRAEALAEIDRSKTAFFSNVSHEFRTPLTLMLGPLEDLLQAESDEHKKAQIEATHRNAMRLLKLVNNLLDYSRVEAGRIQAAYQILDLAELTTDLASSFRSIIEKAGMMLVVHCENLTGDFYTDRQMWEKIVLNLLSNAFKYTLEGTISVDLKQEGNFVLLRVTDTGVGIPEKEIPHMFQRFHRVENSAGRTHEGTGIGLSLVHELVQLHGGDISVISTEAEGSTFTVKIPSGKAHLPAAQVVESSRETQISTVTAPFIREAFSLLQDEAKGDADEVTQTSSDIMSTADLTVNLETSILIVDDNGDMRAYLNRLLKPYFTVHTASNGSDALKQLKKNRPSLVLSDVMMPVMNGKELLRLIRNDKELYNLPVIFLSARAGEEARIDGLEAGADDYLVKPFSAAELLTKVRAQINISKARGHAEEQLRNLLTEAPVAMSIYRGPKHVVELANDRMLNYWGRSKQDVLKRPILEVIPELEGKGFKEILDHIYQTGERFVSGEVPLTLHRFGKDESIYVNITIEALKDENQMINGMITVAADVTEQVTARLELQKVSDTLSLAMDSSGMGIYRINVATDLLEVSPRGRIIHAIPHDEVLTYENTLAVVVPEHRERFNQAIAKAIHENISFSEDYQIQPFDGSKRKWLNSTGRAELDEKGNVISVVGTLFDITESKEDEIRKNDFIGMVSHELKTPLTSLSGFTQLGLRTARKKDDQYNLSLFERTSGQIQKMNSLINGFLNISRLESGKIQLNLSTFRLDKLIMEIVEEIRPTAANQEFDVICEEITVTADHDKIGTVLTNLLSNAVKYAKDKKVTIRALISEDDVSVSVKDDGNGIPESELPKLFDRYYRVEANAAQSISGFGIGLYLSSEIIARHGGKMWAESTVGHDATFYFTLPLNC</sequence>
<dbReference type="PANTHER" id="PTHR43547">
    <property type="entry name" value="TWO-COMPONENT HISTIDINE KINASE"/>
    <property type="match status" value="1"/>
</dbReference>
<dbReference type="SMART" id="SM00091">
    <property type="entry name" value="PAS"/>
    <property type="match status" value="2"/>
</dbReference>
<dbReference type="Pfam" id="PF00072">
    <property type="entry name" value="Response_reg"/>
    <property type="match status" value="1"/>
</dbReference>
<dbReference type="FunFam" id="1.10.287.130:FF:000045">
    <property type="entry name" value="Two-component system sensor histidine kinase/response regulator"/>
    <property type="match status" value="1"/>
</dbReference>
<dbReference type="Gene3D" id="3.30.450.20">
    <property type="entry name" value="PAS domain"/>
    <property type="match status" value="3"/>
</dbReference>
<keyword evidence="8" id="KW-0902">Two-component regulatory system</keyword>
<keyword evidence="7" id="KW-0067">ATP-binding</keyword>
<dbReference type="Gene3D" id="2.10.70.100">
    <property type="match status" value="1"/>
</dbReference>
<dbReference type="InterPro" id="IPR000700">
    <property type="entry name" value="PAS-assoc_C"/>
</dbReference>
<feature type="domain" description="Response regulatory" evidence="11">
    <location>
        <begin position="629"/>
        <end position="744"/>
    </location>
</feature>
<dbReference type="InterPro" id="IPR013655">
    <property type="entry name" value="PAS_fold_3"/>
</dbReference>
<dbReference type="SMART" id="SM00448">
    <property type="entry name" value="REC"/>
    <property type="match status" value="1"/>
</dbReference>
<proteinExistence type="predicted"/>
<keyword evidence="3 9" id="KW-0597">Phosphoprotein</keyword>
<dbReference type="NCBIfam" id="TIGR00229">
    <property type="entry name" value="sensory_box"/>
    <property type="match status" value="1"/>
</dbReference>
<evidence type="ECO:0000259" key="12">
    <source>
        <dbReference type="PROSITE" id="PS50113"/>
    </source>
</evidence>
<dbReference type="InterPro" id="IPR035965">
    <property type="entry name" value="PAS-like_dom_sf"/>
</dbReference>
<evidence type="ECO:0000256" key="4">
    <source>
        <dbReference type="ARBA" id="ARBA00022679"/>
    </source>
</evidence>
<evidence type="ECO:0000256" key="5">
    <source>
        <dbReference type="ARBA" id="ARBA00022741"/>
    </source>
</evidence>
<dbReference type="FunFam" id="3.30.565.10:FF:000006">
    <property type="entry name" value="Sensor histidine kinase WalK"/>
    <property type="match status" value="1"/>
</dbReference>
<feature type="modified residue" description="4-aspartylphosphate" evidence="9">
    <location>
        <position position="677"/>
    </location>
</feature>
<dbReference type="SUPFAM" id="SSF47384">
    <property type="entry name" value="Homodimeric domain of signal transducing histidine kinase"/>
    <property type="match status" value="2"/>
</dbReference>
<dbReference type="InterPro" id="IPR000014">
    <property type="entry name" value="PAS"/>
</dbReference>
<dbReference type="CDD" id="cd16922">
    <property type="entry name" value="HATPase_EvgS-ArcB-TorS-like"/>
    <property type="match status" value="1"/>
</dbReference>
<name>A0A4V3C371_9SPHI</name>
<dbReference type="InterPro" id="IPR001789">
    <property type="entry name" value="Sig_transdc_resp-reg_receiver"/>
</dbReference>
<keyword evidence="4" id="KW-0808">Transferase</keyword>
<comment type="caution">
    <text evidence="13">The sequence shown here is derived from an EMBL/GenBank/DDBJ whole genome shotgun (WGS) entry which is preliminary data.</text>
</comment>
<dbReference type="Proteomes" id="UP000295499">
    <property type="component" value="Unassembled WGS sequence"/>
</dbReference>
<dbReference type="AlphaFoldDB" id="A0A4V3C371"/>
<dbReference type="PRINTS" id="PR00344">
    <property type="entry name" value="BCTRLSENSOR"/>
</dbReference>
<evidence type="ECO:0000313" key="13">
    <source>
        <dbReference type="EMBL" id="TDO20909.1"/>
    </source>
</evidence>
<dbReference type="SUPFAM" id="SSF52172">
    <property type="entry name" value="CheY-like"/>
    <property type="match status" value="1"/>
</dbReference>
<dbReference type="Pfam" id="PF00512">
    <property type="entry name" value="HisKA"/>
    <property type="match status" value="2"/>
</dbReference>
<feature type="domain" description="Histidine kinase" evidence="10">
    <location>
        <begin position="351"/>
        <end position="566"/>
    </location>
</feature>
<dbReference type="CDD" id="cd17574">
    <property type="entry name" value="REC_OmpR"/>
    <property type="match status" value="1"/>
</dbReference>
<dbReference type="PROSITE" id="PS50113">
    <property type="entry name" value="PAC"/>
    <property type="match status" value="2"/>
</dbReference>
<keyword evidence="14" id="KW-1185">Reference proteome</keyword>
<dbReference type="EC" id="2.7.13.3" evidence="2"/>
<dbReference type="SUPFAM" id="SSF55785">
    <property type="entry name" value="PYP-like sensor domain (PAS domain)"/>
    <property type="match status" value="2"/>
</dbReference>
<dbReference type="InterPro" id="IPR036097">
    <property type="entry name" value="HisK_dim/P_sf"/>
</dbReference>
<dbReference type="InterPro" id="IPR001610">
    <property type="entry name" value="PAC"/>
</dbReference>
<dbReference type="SMART" id="SM00086">
    <property type="entry name" value="PAC"/>
    <property type="match status" value="2"/>
</dbReference>
<dbReference type="Gene3D" id="1.10.287.130">
    <property type="match status" value="2"/>
</dbReference>
<dbReference type="InterPro" id="IPR004358">
    <property type="entry name" value="Sig_transdc_His_kin-like_C"/>
</dbReference>
<evidence type="ECO:0000256" key="1">
    <source>
        <dbReference type="ARBA" id="ARBA00000085"/>
    </source>
</evidence>
<dbReference type="FunFam" id="3.30.565.10:FF:000037">
    <property type="entry name" value="Hybrid sensor histidine kinase/response regulator"/>
    <property type="match status" value="1"/>
</dbReference>
<reference evidence="13 14" key="1">
    <citation type="submission" date="2019-03" db="EMBL/GenBank/DDBJ databases">
        <title>Genomic Encyclopedia of Archaeal and Bacterial Type Strains, Phase II (KMG-II): from individual species to whole genera.</title>
        <authorList>
            <person name="Goeker M."/>
        </authorList>
    </citation>
    <scope>NUCLEOTIDE SEQUENCE [LARGE SCALE GENOMIC DNA]</scope>
    <source>
        <strain evidence="13 14">DSM 19034</strain>
    </source>
</reference>
<dbReference type="Pfam" id="PF08447">
    <property type="entry name" value="PAS_3"/>
    <property type="match status" value="1"/>
</dbReference>
<dbReference type="SMART" id="SM00388">
    <property type="entry name" value="HisKA"/>
    <property type="match status" value="2"/>
</dbReference>
<dbReference type="CDD" id="cd00075">
    <property type="entry name" value="HATPase"/>
    <property type="match status" value="1"/>
</dbReference>
<dbReference type="CDD" id="cd00130">
    <property type="entry name" value="PAS"/>
    <property type="match status" value="1"/>
</dbReference>
<dbReference type="InterPro" id="IPR005467">
    <property type="entry name" value="His_kinase_dom"/>
</dbReference>
<feature type="domain" description="Histidine kinase" evidence="10">
    <location>
        <begin position="1015"/>
        <end position="1229"/>
    </location>
</feature>
<dbReference type="SMART" id="SM00387">
    <property type="entry name" value="HATPase_c"/>
    <property type="match status" value="2"/>
</dbReference>
<evidence type="ECO:0000256" key="3">
    <source>
        <dbReference type="ARBA" id="ARBA00022553"/>
    </source>
</evidence>
<dbReference type="PROSITE" id="PS50109">
    <property type="entry name" value="HIS_KIN"/>
    <property type="match status" value="2"/>
</dbReference>
<evidence type="ECO:0000256" key="2">
    <source>
        <dbReference type="ARBA" id="ARBA00012438"/>
    </source>
</evidence>
<dbReference type="InterPro" id="IPR003661">
    <property type="entry name" value="HisK_dim/P_dom"/>
</dbReference>
<dbReference type="GO" id="GO:0005524">
    <property type="term" value="F:ATP binding"/>
    <property type="evidence" value="ECO:0007669"/>
    <property type="project" value="UniProtKB-KW"/>
</dbReference>
<organism evidence="13 14">
    <name type="scientific">Pedobacter duraquae</name>
    <dbReference type="NCBI Taxonomy" id="425511"/>
    <lineage>
        <taxon>Bacteria</taxon>
        <taxon>Pseudomonadati</taxon>
        <taxon>Bacteroidota</taxon>
        <taxon>Sphingobacteriia</taxon>
        <taxon>Sphingobacteriales</taxon>
        <taxon>Sphingobacteriaceae</taxon>
        <taxon>Pedobacter</taxon>
    </lineage>
</organism>
<dbReference type="GO" id="GO:0000155">
    <property type="term" value="F:phosphorelay sensor kinase activity"/>
    <property type="evidence" value="ECO:0007669"/>
    <property type="project" value="InterPro"/>
</dbReference>
<protein>
    <recommendedName>
        <fullName evidence="2">histidine kinase</fullName>
        <ecNumber evidence="2">2.7.13.3</ecNumber>
    </recommendedName>
</protein>
<dbReference type="CDD" id="cd00082">
    <property type="entry name" value="HisKA"/>
    <property type="match status" value="2"/>
</dbReference>
<evidence type="ECO:0000256" key="6">
    <source>
        <dbReference type="ARBA" id="ARBA00022777"/>
    </source>
</evidence>
<evidence type="ECO:0000259" key="11">
    <source>
        <dbReference type="PROSITE" id="PS50110"/>
    </source>
</evidence>
<dbReference type="InterPro" id="IPR029016">
    <property type="entry name" value="GAF-like_dom_sf"/>
</dbReference>
<dbReference type="Gene3D" id="3.30.565.10">
    <property type="entry name" value="Histidine kinase-like ATPase, C-terminal domain"/>
    <property type="match status" value="2"/>
</dbReference>
<dbReference type="PANTHER" id="PTHR43547:SF2">
    <property type="entry name" value="HYBRID SIGNAL TRANSDUCTION HISTIDINE KINASE C"/>
    <property type="match status" value="1"/>
</dbReference>
<dbReference type="SUPFAM" id="SSF55781">
    <property type="entry name" value="GAF domain-like"/>
    <property type="match status" value="1"/>
</dbReference>
<comment type="catalytic activity">
    <reaction evidence="1">
        <text>ATP + protein L-histidine = ADP + protein N-phospho-L-histidine.</text>
        <dbReference type="EC" id="2.7.13.3"/>
    </reaction>
</comment>